<accession>A0A5C6FUB4</accession>
<sequence>MSEEEKEPKLVIDSDWKEQVQKEKEQEASKSDEQQPAAASDAPTDASAGPAGGGPPEASFTVLVSMLFTQAMTLLGQMPGPDGKMETNKPLAKHTIDTLEMLQSKTEGNLEDDEKQVLSEALHALRMTFVGVKS</sequence>
<dbReference type="OrthoDB" id="9799618at2"/>
<evidence type="ECO:0000256" key="1">
    <source>
        <dbReference type="SAM" id="MobiDB-lite"/>
    </source>
</evidence>
<feature type="compositionally biased region" description="Low complexity" evidence="1">
    <location>
        <begin position="34"/>
        <end position="49"/>
    </location>
</feature>
<feature type="compositionally biased region" description="Basic and acidic residues" evidence="1">
    <location>
        <begin position="1"/>
        <end position="33"/>
    </location>
</feature>
<reference evidence="2 3" key="1">
    <citation type="submission" date="2019-02" db="EMBL/GenBank/DDBJ databases">
        <title>Deep-cultivation of Planctomycetes and their phenomic and genomic characterization uncovers novel biology.</title>
        <authorList>
            <person name="Wiegand S."/>
            <person name="Jogler M."/>
            <person name="Boedeker C."/>
            <person name="Pinto D."/>
            <person name="Vollmers J."/>
            <person name="Rivas-Marin E."/>
            <person name="Kohn T."/>
            <person name="Peeters S.H."/>
            <person name="Heuer A."/>
            <person name="Rast P."/>
            <person name="Oberbeckmann S."/>
            <person name="Bunk B."/>
            <person name="Jeske O."/>
            <person name="Meyerdierks A."/>
            <person name="Storesund J.E."/>
            <person name="Kallscheuer N."/>
            <person name="Luecker S."/>
            <person name="Lage O.M."/>
            <person name="Pohl T."/>
            <person name="Merkel B.J."/>
            <person name="Hornburger P."/>
            <person name="Mueller R.-W."/>
            <person name="Bruemmer F."/>
            <person name="Labrenz M."/>
            <person name="Spormann A.M."/>
            <person name="Op Den Camp H."/>
            <person name="Overmann J."/>
            <person name="Amann R."/>
            <person name="Jetten M.S.M."/>
            <person name="Mascher T."/>
            <person name="Medema M.H."/>
            <person name="Devos D.P."/>
            <person name="Kaster A.-K."/>
            <person name="Ovreas L."/>
            <person name="Rohde M."/>
            <person name="Galperin M.Y."/>
            <person name="Jogler C."/>
        </authorList>
    </citation>
    <scope>NUCLEOTIDE SEQUENCE [LARGE SCALE GENOMIC DNA]</scope>
    <source>
        <strain evidence="2 3">V7</strain>
    </source>
</reference>
<organism evidence="2 3">
    <name type="scientific">Crateriforma conspicua</name>
    <dbReference type="NCBI Taxonomy" id="2527996"/>
    <lineage>
        <taxon>Bacteria</taxon>
        <taxon>Pseudomonadati</taxon>
        <taxon>Planctomycetota</taxon>
        <taxon>Planctomycetia</taxon>
        <taxon>Planctomycetales</taxon>
        <taxon>Planctomycetaceae</taxon>
        <taxon>Crateriforma</taxon>
    </lineage>
</organism>
<dbReference type="InterPro" id="IPR014995">
    <property type="entry name" value="DUF1844"/>
</dbReference>
<proteinExistence type="predicted"/>
<dbReference type="RefSeq" id="WP_146410847.1">
    <property type="nucleotide sequence ID" value="NZ_SJPZ01000001.1"/>
</dbReference>
<comment type="caution">
    <text evidence="2">The sequence shown here is derived from an EMBL/GenBank/DDBJ whole genome shotgun (WGS) entry which is preliminary data.</text>
</comment>
<evidence type="ECO:0000313" key="2">
    <source>
        <dbReference type="EMBL" id="TWU65165.1"/>
    </source>
</evidence>
<protein>
    <recommendedName>
        <fullName evidence="4">DUF1844 domain-containing protein</fullName>
    </recommendedName>
</protein>
<dbReference type="EMBL" id="SJPZ01000001">
    <property type="protein sequence ID" value="TWU65165.1"/>
    <property type="molecule type" value="Genomic_DNA"/>
</dbReference>
<evidence type="ECO:0008006" key="4">
    <source>
        <dbReference type="Google" id="ProtNLM"/>
    </source>
</evidence>
<dbReference type="Pfam" id="PF08899">
    <property type="entry name" value="DUF1844"/>
    <property type="match status" value="1"/>
</dbReference>
<dbReference type="AlphaFoldDB" id="A0A5C6FUB4"/>
<gene>
    <name evidence="2" type="ORF">V7x_07110</name>
</gene>
<feature type="region of interest" description="Disordered" evidence="1">
    <location>
        <begin position="1"/>
        <end position="58"/>
    </location>
</feature>
<dbReference type="Proteomes" id="UP000316476">
    <property type="component" value="Unassembled WGS sequence"/>
</dbReference>
<evidence type="ECO:0000313" key="3">
    <source>
        <dbReference type="Proteomes" id="UP000316476"/>
    </source>
</evidence>
<name>A0A5C6FUB4_9PLAN</name>